<feature type="transmembrane region" description="Helical" evidence="2">
    <location>
        <begin position="39"/>
        <end position="58"/>
    </location>
</feature>
<keyword evidence="2" id="KW-1133">Transmembrane helix</keyword>
<feature type="region of interest" description="Disordered" evidence="1">
    <location>
        <begin position="85"/>
        <end position="246"/>
    </location>
</feature>
<dbReference type="OrthoDB" id="10395494at2759"/>
<dbReference type="KEGG" id="ure:UREG_06540"/>
<name>C4JVE8_UNCRE</name>
<reference evidence="4" key="1">
    <citation type="journal article" date="2009" name="Genome Res.">
        <title>Comparative genomic analyses of the human fungal pathogens Coccidioides and their relatives.</title>
        <authorList>
            <person name="Sharpton T.J."/>
            <person name="Stajich J.E."/>
            <person name="Rounsley S.D."/>
            <person name="Gardner M.J."/>
            <person name="Wortman J.R."/>
            <person name="Jordar V.S."/>
            <person name="Maiti R."/>
            <person name="Kodira C.D."/>
            <person name="Neafsey D.E."/>
            <person name="Zeng Q."/>
            <person name="Hung C.-Y."/>
            <person name="McMahan C."/>
            <person name="Muszewska A."/>
            <person name="Grynberg M."/>
            <person name="Mandel M.A."/>
            <person name="Kellner E.M."/>
            <person name="Barker B.M."/>
            <person name="Galgiani J.N."/>
            <person name="Orbach M.J."/>
            <person name="Kirkland T.N."/>
            <person name="Cole G.T."/>
            <person name="Henn M.R."/>
            <person name="Birren B.W."/>
            <person name="Taylor J.W."/>
        </authorList>
    </citation>
    <scope>NUCLEOTIDE SEQUENCE [LARGE SCALE GENOMIC DNA]</scope>
    <source>
        <strain evidence="4">UAMH 1704</strain>
    </source>
</reference>
<evidence type="ECO:0000256" key="2">
    <source>
        <dbReference type="SAM" id="Phobius"/>
    </source>
</evidence>
<protein>
    <submittedName>
        <fullName evidence="3">Uncharacterized protein</fullName>
    </submittedName>
</protein>
<dbReference type="OMA" id="TIFACAC"/>
<dbReference type="HOGENOM" id="CLU_1081853_0_0_1"/>
<evidence type="ECO:0000313" key="3">
    <source>
        <dbReference type="EMBL" id="EEP81675.1"/>
    </source>
</evidence>
<keyword evidence="2" id="KW-0472">Membrane</keyword>
<dbReference type="VEuPathDB" id="FungiDB:UREG_06540"/>
<dbReference type="InParanoid" id="C4JVE8"/>
<gene>
    <name evidence="3" type="ORF">UREG_06540</name>
</gene>
<sequence>MPQPGYPPIAALKPLYLIITYAAALPVIFLAFTTTACTVLYLATHAFLGGILDLFYYAESEVVAKLSSLLSSEESTAGEEPTKFITPFQRLSPPPHPSSVGIPPPHGPLGTAITFSDSQNQPLARVPGSPSDSQTSPDEDEYFPNYHITFDSPSPADNGDWEDVNEDREPRNGDRSEVSGNMGRRRQPKRVSSTSRTEHSFVGQYEGDVDGVLPIGPRLHFNTRTHPRRRSNSPGRQAGSSDYMEY</sequence>
<keyword evidence="4" id="KW-1185">Reference proteome</keyword>
<dbReference type="AlphaFoldDB" id="C4JVE8"/>
<proteinExistence type="predicted"/>
<feature type="compositionally biased region" description="Pro residues" evidence="1">
    <location>
        <begin position="92"/>
        <end position="107"/>
    </location>
</feature>
<keyword evidence="2" id="KW-0812">Transmembrane</keyword>
<evidence type="ECO:0000313" key="4">
    <source>
        <dbReference type="Proteomes" id="UP000002058"/>
    </source>
</evidence>
<accession>C4JVE8</accession>
<dbReference type="RefSeq" id="XP_002583573.1">
    <property type="nucleotide sequence ID" value="XM_002583527.1"/>
</dbReference>
<dbReference type="GeneID" id="8442647"/>
<feature type="transmembrane region" description="Helical" evidence="2">
    <location>
        <begin position="15"/>
        <end position="32"/>
    </location>
</feature>
<dbReference type="EMBL" id="CH476618">
    <property type="protein sequence ID" value="EEP81675.1"/>
    <property type="molecule type" value="Genomic_DNA"/>
</dbReference>
<evidence type="ECO:0000256" key="1">
    <source>
        <dbReference type="SAM" id="MobiDB-lite"/>
    </source>
</evidence>
<organism evidence="3 4">
    <name type="scientific">Uncinocarpus reesii (strain UAMH 1704)</name>
    <dbReference type="NCBI Taxonomy" id="336963"/>
    <lineage>
        <taxon>Eukaryota</taxon>
        <taxon>Fungi</taxon>
        <taxon>Dikarya</taxon>
        <taxon>Ascomycota</taxon>
        <taxon>Pezizomycotina</taxon>
        <taxon>Eurotiomycetes</taxon>
        <taxon>Eurotiomycetidae</taxon>
        <taxon>Onygenales</taxon>
        <taxon>Onygenaceae</taxon>
        <taxon>Uncinocarpus</taxon>
    </lineage>
</organism>
<feature type="compositionally biased region" description="Polar residues" evidence="1">
    <location>
        <begin position="113"/>
        <end position="122"/>
    </location>
</feature>
<dbReference type="eggNOG" id="ENOG502T5ET">
    <property type="taxonomic scope" value="Eukaryota"/>
</dbReference>
<feature type="compositionally biased region" description="Basic residues" evidence="1">
    <location>
        <begin position="221"/>
        <end position="231"/>
    </location>
</feature>
<feature type="compositionally biased region" description="Basic and acidic residues" evidence="1">
    <location>
        <begin position="167"/>
        <end position="177"/>
    </location>
</feature>
<dbReference type="Proteomes" id="UP000002058">
    <property type="component" value="Unassembled WGS sequence"/>
</dbReference>